<dbReference type="Proteomes" id="UP000825729">
    <property type="component" value="Unassembled WGS sequence"/>
</dbReference>
<protein>
    <submittedName>
        <fullName evidence="2">Uncharacterized protein</fullName>
    </submittedName>
</protein>
<evidence type="ECO:0000256" key="1">
    <source>
        <dbReference type="SAM" id="MobiDB-lite"/>
    </source>
</evidence>
<reference evidence="2 3" key="1">
    <citation type="submission" date="2021-07" db="EMBL/GenBank/DDBJ databases">
        <title>The Aristolochia fimbriata genome: insights into angiosperm evolution, floral development and chemical biosynthesis.</title>
        <authorList>
            <person name="Jiao Y."/>
        </authorList>
    </citation>
    <scope>NUCLEOTIDE SEQUENCE [LARGE SCALE GENOMIC DNA]</scope>
    <source>
        <strain evidence="2">IBCAS-2021</strain>
        <tissue evidence="2">Leaf</tissue>
    </source>
</reference>
<name>A0AAV7EP24_ARIFI</name>
<dbReference type="AlphaFoldDB" id="A0AAV7EP24"/>
<accession>A0AAV7EP24</accession>
<proteinExistence type="predicted"/>
<keyword evidence="3" id="KW-1185">Reference proteome</keyword>
<evidence type="ECO:0000313" key="2">
    <source>
        <dbReference type="EMBL" id="KAG9450578.1"/>
    </source>
</evidence>
<dbReference type="EMBL" id="JAINDJ010000004">
    <property type="protein sequence ID" value="KAG9450578.1"/>
    <property type="molecule type" value="Genomic_DNA"/>
</dbReference>
<evidence type="ECO:0000313" key="3">
    <source>
        <dbReference type="Proteomes" id="UP000825729"/>
    </source>
</evidence>
<sequence length="223" mass="24037">MEEGVKVGVTTEGRVYRRGGVTTEGGCHRGVTTGRVADERGYPEGGACHRGRVSDEEGCRRGRVADKGGLPLRERVAEGGGSRQGGLPMRGGLRRRGRVPWEGEGYQQGKGYRLKGRTREGYQKERGPQGRVEVTDEGGLRQGGFLGGRVADKGGSGRSAADPDLADLFFFFVARRYPCRRASVIHALIRCRYLGDRCVRARHSSSASIRSGSCVAASGDPVR</sequence>
<feature type="region of interest" description="Disordered" evidence="1">
    <location>
        <begin position="74"/>
        <end position="113"/>
    </location>
</feature>
<comment type="caution">
    <text evidence="2">The sequence shown here is derived from an EMBL/GenBank/DDBJ whole genome shotgun (WGS) entry which is preliminary data.</text>
</comment>
<gene>
    <name evidence="2" type="ORF">H6P81_010543</name>
</gene>
<organism evidence="2 3">
    <name type="scientific">Aristolochia fimbriata</name>
    <name type="common">White veined hardy Dutchman's pipe vine</name>
    <dbReference type="NCBI Taxonomy" id="158543"/>
    <lineage>
        <taxon>Eukaryota</taxon>
        <taxon>Viridiplantae</taxon>
        <taxon>Streptophyta</taxon>
        <taxon>Embryophyta</taxon>
        <taxon>Tracheophyta</taxon>
        <taxon>Spermatophyta</taxon>
        <taxon>Magnoliopsida</taxon>
        <taxon>Magnoliidae</taxon>
        <taxon>Piperales</taxon>
        <taxon>Aristolochiaceae</taxon>
        <taxon>Aristolochia</taxon>
    </lineage>
</organism>